<name>A0A6M3K1Y9_9ZZZZ</name>
<accession>A0A6M3K1Y9</accession>
<reference evidence="1" key="1">
    <citation type="submission" date="2020-03" db="EMBL/GenBank/DDBJ databases">
        <title>The deep terrestrial virosphere.</title>
        <authorList>
            <person name="Holmfeldt K."/>
            <person name="Nilsson E."/>
            <person name="Simone D."/>
            <person name="Lopez-Fernandez M."/>
            <person name="Wu X."/>
            <person name="de Brujin I."/>
            <person name="Lundin D."/>
            <person name="Andersson A."/>
            <person name="Bertilsson S."/>
            <person name="Dopson M."/>
        </authorList>
    </citation>
    <scope>NUCLEOTIDE SEQUENCE</scope>
    <source>
        <strain evidence="1">MM415A01514</strain>
    </source>
</reference>
<dbReference type="EMBL" id="MT142223">
    <property type="protein sequence ID" value="QJA76406.1"/>
    <property type="molecule type" value="Genomic_DNA"/>
</dbReference>
<gene>
    <name evidence="1" type="ORF">MM415A01514_0003</name>
</gene>
<organism evidence="1">
    <name type="scientific">viral metagenome</name>
    <dbReference type="NCBI Taxonomy" id="1070528"/>
    <lineage>
        <taxon>unclassified sequences</taxon>
        <taxon>metagenomes</taxon>
        <taxon>organismal metagenomes</taxon>
    </lineage>
</organism>
<dbReference type="AlphaFoldDB" id="A0A6M3K1Y9"/>
<sequence>MNLDLSTGELDLIVRALEAAAKREHDEAWIKRIMAPDESKTSSALAEMYTGLREKVIRCAVTGRG</sequence>
<proteinExistence type="predicted"/>
<protein>
    <submittedName>
        <fullName evidence="1">Uncharacterized protein</fullName>
    </submittedName>
</protein>
<evidence type="ECO:0000313" key="1">
    <source>
        <dbReference type="EMBL" id="QJA76406.1"/>
    </source>
</evidence>